<feature type="compositionally biased region" description="Basic and acidic residues" evidence="1">
    <location>
        <begin position="36"/>
        <end position="50"/>
    </location>
</feature>
<proteinExistence type="predicted"/>
<evidence type="ECO:0000313" key="2">
    <source>
        <dbReference type="EMBL" id="OLQ11515.1"/>
    </source>
</evidence>
<feature type="region of interest" description="Disordered" evidence="1">
    <location>
        <begin position="36"/>
        <end position="96"/>
    </location>
</feature>
<accession>A0A1Q9EVV4</accession>
<name>A0A1Q9EVV4_SYMMI</name>
<organism evidence="2 3">
    <name type="scientific">Symbiodinium microadriaticum</name>
    <name type="common">Dinoflagellate</name>
    <name type="synonym">Zooxanthella microadriatica</name>
    <dbReference type="NCBI Taxonomy" id="2951"/>
    <lineage>
        <taxon>Eukaryota</taxon>
        <taxon>Sar</taxon>
        <taxon>Alveolata</taxon>
        <taxon>Dinophyceae</taxon>
        <taxon>Suessiales</taxon>
        <taxon>Symbiodiniaceae</taxon>
        <taxon>Symbiodinium</taxon>
    </lineage>
</organism>
<dbReference type="Proteomes" id="UP000186817">
    <property type="component" value="Unassembled WGS sequence"/>
</dbReference>
<keyword evidence="3" id="KW-1185">Reference proteome</keyword>
<dbReference type="EMBL" id="LSRX01000058">
    <property type="protein sequence ID" value="OLQ11515.1"/>
    <property type="molecule type" value="Genomic_DNA"/>
</dbReference>
<comment type="caution">
    <text evidence="2">The sequence shown here is derived from an EMBL/GenBank/DDBJ whole genome shotgun (WGS) entry which is preliminary data.</text>
</comment>
<evidence type="ECO:0000313" key="3">
    <source>
        <dbReference type="Proteomes" id="UP000186817"/>
    </source>
</evidence>
<reference evidence="2 3" key="1">
    <citation type="submission" date="2016-02" db="EMBL/GenBank/DDBJ databases">
        <title>Genome analysis of coral dinoflagellate symbionts highlights evolutionary adaptations to a symbiotic lifestyle.</title>
        <authorList>
            <person name="Aranda M."/>
            <person name="Li Y."/>
            <person name="Liew Y.J."/>
            <person name="Baumgarten S."/>
            <person name="Simakov O."/>
            <person name="Wilson M."/>
            <person name="Piel J."/>
            <person name="Ashoor H."/>
            <person name="Bougouffa S."/>
            <person name="Bajic V.B."/>
            <person name="Ryu T."/>
            <person name="Ravasi T."/>
            <person name="Bayer T."/>
            <person name="Micklem G."/>
            <person name="Kim H."/>
            <person name="Bhak J."/>
            <person name="Lajeunesse T.C."/>
            <person name="Voolstra C.R."/>
        </authorList>
    </citation>
    <scope>NUCLEOTIDE SEQUENCE [LARGE SCALE GENOMIC DNA]</scope>
    <source>
        <strain evidence="2 3">CCMP2467</strain>
    </source>
</reference>
<evidence type="ECO:0000256" key="1">
    <source>
        <dbReference type="SAM" id="MobiDB-lite"/>
    </source>
</evidence>
<dbReference type="AlphaFoldDB" id="A0A1Q9EVV4"/>
<sequence length="215" mass="23921">MSKLAGSGLAKFASIYCQQLPAERQRDVALHQCQVVDREFGKPPRQKESTETPPEDFQDEKSRSSQGSNVETPRKETSKEIGAWAPGQPRQGSEIPASVSRVWATTYADCEIVSSGRSQCDAGSHAREQHDDIDPKLIASVNRDACEDMIVFVAECLEPLLFDTAPLALKGVRAFQLAGALVDQDRHRVEEEGHRLLGHHPIMRPMVRWARAYSQ</sequence>
<protein>
    <submittedName>
        <fullName evidence="2">Uncharacterized protein</fullName>
    </submittedName>
</protein>
<gene>
    <name evidence="2" type="ORF">AK812_SmicGene4692</name>
</gene>